<feature type="domain" description="TmcA/NAT10 N-terminal" evidence="12">
    <location>
        <begin position="9"/>
        <end position="198"/>
    </location>
</feature>
<evidence type="ECO:0000259" key="11">
    <source>
        <dbReference type="Pfam" id="PF05127"/>
    </source>
</evidence>
<dbReference type="InterPro" id="IPR016181">
    <property type="entry name" value="Acyl_CoA_acyltransferase"/>
</dbReference>
<dbReference type="AlphaFoldDB" id="A0A4C1Y945"/>
<dbReference type="GO" id="GO:0000049">
    <property type="term" value="F:tRNA binding"/>
    <property type="evidence" value="ECO:0007669"/>
    <property type="project" value="TreeGrafter"/>
</dbReference>
<keyword evidence="4 9" id="KW-0819">tRNA processing</keyword>
<keyword evidence="5 9" id="KW-0547">Nucleotide-binding</keyword>
<dbReference type="InterPro" id="IPR000182">
    <property type="entry name" value="GNAT_dom"/>
</dbReference>
<evidence type="ECO:0000256" key="9">
    <source>
        <dbReference type="HAMAP-Rule" id="MF_03211"/>
    </source>
</evidence>
<organism evidence="15 16">
    <name type="scientific">Eumeta variegata</name>
    <name type="common">Bagworm moth</name>
    <name type="synonym">Eumeta japonica</name>
    <dbReference type="NCBI Taxonomy" id="151549"/>
    <lineage>
        <taxon>Eukaryota</taxon>
        <taxon>Metazoa</taxon>
        <taxon>Ecdysozoa</taxon>
        <taxon>Arthropoda</taxon>
        <taxon>Hexapoda</taxon>
        <taxon>Insecta</taxon>
        <taxon>Pterygota</taxon>
        <taxon>Neoptera</taxon>
        <taxon>Endopterygota</taxon>
        <taxon>Lepidoptera</taxon>
        <taxon>Glossata</taxon>
        <taxon>Ditrysia</taxon>
        <taxon>Tineoidea</taxon>
        <taxon>Psychidae</taxon>
        <taxon>Oiketicinae</taxon>
        <taxon>Eumeta</taxon>
    </lineage>
</organism>
<dbReference type="STRING" id="151549.A0A4C1Y945"/>
<comment type="similarity">
    <text evidence="9">Belongs to the RNA cytidine acetyltransferase family. NAT10 subfamily.</text>
</comment>
<keyword evidence="7 9" id="KW-0539">Nucleus</keyword>
<dbReference type="GO" id="GO:0005730">
    <property type="term" value="C:nucleolus"/>
    <property type="evidence" value="ECO:0007669"/>
    <property type="project" value="UniProtKB-SubCell"/>
</dbReference>
<dbReference type="HAMAP" id="MF_03211">
    <property type="entry name" value="RNA_acetyltr_Nat10"/>
    <property type="match status" value="1"/>
</dbReference>
<accession>A0A4C1Y945</accession>
<dbReference type="Gene3D" id="3.40.50.11040">
    <property type="match status" value="1"/>
</dbReference>
<dbReference type="GO" id="GO:0051391">
    <property type="term" value="P:tRNA acetylation"/>
    <property type="evidence" value="ECO:0007669"/>
    <property type="project" value="UniProtKB-UniRule"/>
</dbReference>
<keyword evidence="8 9" id="KW-0012">Acyltransferase</keyword>
<dbReference type="InterPro" id="IPR027417">
    <property type="entry name" value="P-loop_NTPase"/>
</dbReference>
<evidence type="ECO:0000256" key="1">
    <source>
        <dbReference type="ARBA" id="ARBA00004604"/>
    </source>
</evidence>
<dbReference type="Gene3D" id="3.40.50.300">
    <property type="entry name" value="P-loop containing nucleotide triphosphate hydrolases"/>
    <property type="match status" value="1"/>
</dbReference>
<proteinExistence type="inferred from homology"/>
<dbReference type="GO" id="GO:1904812">
    <property type="term" value="P:rRNA acetylation involved in maturation of SSU-rRNA"/>
    <property type="evidence" value="ECO:0007669"/>
    <property type="project" value="InterPro"/>
</dbReference>
<dbReference type="InterPro" id="IPR033688">
    <property type="entry name" value="NAT10"/>
</dbReference>
<dbReference type="PANTHER" id="PTHR10925:SF5">
    <property type="entry name" value="RNA CYTIDINE ACETYLTRANSFERASE"/>
    <property type="match status" value="1"/>
</dbReference>
<evidence type="ECO:0000313" key="16">
    <source>
        <dbReference type="Proteomes" id="UP000299102"/>
    </source>
</evidence>
<evidence type="ECO:0000259" key="12">
    <source>
        <dbReference type="Pfam" id="PF08351"/>
    </source>
</evidence>
<dbReference type="InterPro" id="IPR007807">
    <property type="entry name" value="TcmA/NAT10_helicase"/>
</dbReference>
<keyword evidence="3 9" id="KW-0808">Transferase</keyword>
<keyword evidence="16" id="KW-1185">Reference proteome</keyword>
<dbReference type="InterPro" id="IPR032672">
    <property type="entry name" value="TmcA/NAT10/Kre33"/>
</dbReference>
<sequence>MVKKKIDNRIRVMIENGVKLGHRTMFLLVGDKSRDQVPILYDMLVKSTVKARPTVLWCYKNKDEAISNHGRKRAKKIAAGKLEVSEESLFDSFRVATTIHGRYYSESHAMLGQTYGVCVLQDFEALTPNLMARTIETVEGGGLIIFLLKTMDSLRQLHSLTMDVHSRFKTEAYDTVVNRFNERFLLSLADNPRCLVLDDALTVLPISSKTAQIEPIHAVPEPVNSKLTELIQSLSDSPPAGPLVALCRTYEQATALAALINTLADKQSRPPHCLTAARGRGKSACLGLAVAAAVALGYVNIYVTSPHPENLITLFEFVLKGLDACLYQEHIDYNIVRSTNPDFKKAIVRINIARNSRQTVQLKYSLPQYITPDDHSLLSAADLVLVDEAAAIPLKHVAAAAQKAPLALLSSTVSGYEGTGRALSLKLFASLQTKHNAPPPIKLEEPIRYRAGDPIEAWLNALLCLEAPTPAPGAGAPPPSACDLFRVNRDALFCYHKAAEAFLHRLVAIYVASHYKNSPNDLQLLADAPAHRLFVLLAPTPPNSTSLPEVLVVIQLCLEGQISDKSVRDSLGRGRKAAGDLIPWTICEQFGDKDFPKLSGARIVRIATHPSYQRMGYGKRALQQLSNYYSGDIPCLDESQDSSDDERRNGKSEDLHTEVIVPRSRPPTLLKRLSEMRPESLNYLGTSFGLTEDLLKFWKSQKYIPVYLSQKPNELTGEHSCILLHCLSTTDSEWLSAYCADFRRRVSRLFGRALRKLPAALALSLLITNHVKLDKPELSKSLIERNFTGHDLQRIEAYCRQQTDYHLITDLIAELANLVFHVKANIKLDAIQQVLFVALGFQMKDVDEISSELGLPPSQILAKFYEACKKINAAINAVLEEMVAKDMGLDDKAANDAGTEAPLKESLHDELNRAAKETERKQRKELSKLLGADLSQYGIKGNDLDWKQALTGSKQKHLVSVKSGEKRLGDDSRDIDDLLKEQDFGKKKKKKKHMPGGHSQKTKCDEIRYDEITYLEVWYEYLPLHVPVPHPRRPPSVADRSRPTCTVSAVNHLKNDFVHYSRFPVCQRARGGRADGYGLRTSRAQLAVAGLSLQCKYYARF</sequence>
<dbReference type="GO" id="GO:0030686">
    <property type="term" value="C:90S preribosome"/>
    <property type="evidence" value="ECO:0007669"/>
    <property type="project" value="TreeGrafter"/>
</dbReference>
<keyword evidence="2 9" id="KW-0698">rRNA processing</keyword>
<feature type="binding site" evidence="9">
    <location>
        <position position="448"/>
    </location>
    <ligand>
        <name>ATP</name>
        <dbReference type="ChEBI" id="CHEBI:30616"/>
    </ligand>
</feature>
<feature type="region of interest" description="Disordered" evidence="10">
    <location>
        <begin position="637"/>
        <end position="657"/>
    </location>
</feature>
<dbReference type="GO" id="GO:1990883">
    <property type="term" value="F:18S rRNA cytidine N-acetyltransferase activity"/>
    <property type="evidence" value="ECO:0007669"/>
    <property type="project" value="TreeGrafter"/>
</dbReference>
<dbReference type="InterPro" id="IPR027992">
    <property type="entry name" value="tRNA_bind_dom"/>
</dbReference>
<evidence type="ECO:0000256" key="2">
    <source>
        <dbReference type="ARBA" id="ARBA00022552"/>
    </source>
</evidence>
<comment type="catalytic activity">
    <reaction evidence="9">
        <text>a cytidine in 18S rRNA + acetyl-CoA + ATP + H2O = an N(4)-acetylcytidine in 18S rRNA + ADP + phosphate + CoA + H(+)</text>
        <dbReference type="Rhea" id="RHEA:51424"/>
        <dbReference type="Rhea" id="RHEA-COMP:13575"/>
        <dbReference type="Rhea" id="RHEA-COMP:13576"/>
        <dbReference type="ChEBI" id="CHEBI:15377"/>
        <dbReference type="ChEBI" id="CHEBI:15378"/>
        <dbReference type="ChEBI" id="CHEBI:30616"/>
        <dbReference type="ChEBI" id="CHEBI:43474"/>
        <dbReference type="ChEBI" id="CHEBI:57287"/>
        <dbReference type="ChEBI" id="CHEBI:57288"/>
        <dbReference type="ChEBI" id="CHEBI:74900"/>
        <dbReference type="ChEBI" id="CHEBI:82748"/>
        <dbReference type="ChEBI" id="CHEBI:456216"/>
    </reaction>
</comment>
<feature type="binding site" evidence="9">
    <location>
        <begin position="613"/>
        <end position="619"/>
    </location>
    <ligand>
        <name>acetyl-CoA</name>
        <dbReference type="ChEBI" id="CHEBI:57288"/>
    </ligand>
</feature>
<dbReference type="GO" id="GO:0051392">
    <property type="term" value="F:tRNA cytidine N4-acetyltransferase activity"/>
    <property type="evidence" value="ECO:0007669"/>
    <property type="project" value="RHEA"/>
</dbReference>
<dbReference type="EC" id="2.3.1.-" evidence="9"/>
<evidence type="ECO:0000256" key="4">
    <source>
        <dbReference type="ARBA" id="ARBA00022694"/>
    </source>
</evidence>
<dbReference type="Pfam" id="PF13718">
    <property type="entry name" value="GNAT_acetyltr_2"/>
    <property type="match status" value="1"/>
</dbReference>
<evidence type="ECO:0000256" key="3">
    <source>
        <dbReference type="ARBA" id="ARBA00022679"/>
    </source>
</evidence>
<name>A0A4C1Y945_EUMVA</name>
<dbReference type="InterPro" id="IPR013562">
    <property type="entry name" value="TmcA/NAT10_N"/>
</dbReference>
<reference evidence="15 16" key="1">
    <citation type="journal article" date="2019" name="Commun. Biol.">
        <title>The bagworm genome reveals a unique fibroin gene that provides high tensile strength.</title>
        <authorList>
            <person name="Kono N."/>
            <person name="Nakamura H."/>
            <person name="Ohtoshi R."/>
            <person name="Tomita M."/>
            <person name="Numata K."/>
            <person name="Arakawa K."/>
        </authorList>
    </citation>
    <scope>NUCLEOTIDE SEQUENCE [LARGE SCALE GENOMIC DNA]</scope>
</reference>
<evidence type="ECO:0000313" key="15">
    <source>
        <dbReference type="EMBL" id="GBP71853.1"/>
    </source>
</evidence>
<dbReference type="Pfam" id="PF05127">
    <property type="entry name" value="NAT10_TcmA_helicase"/>
    <property type="match status" value="1"/>
</dbReference>
<evidence type="ECO:0000256" key="8">
    <source>
        <dbReference type="ARBA" id="ARBA00023315"/>
    </source>
</evidence>
<evidence type="ECO:0000256" key="5">
    <source>
        <dbReference type="ARBA" id="ARBA00022741"/>
    </source>
</evidence>
<evidence type="ECO:0000256" key="7">
    <source>
        <dbReference type="ARBA" id="ARBA00023242"/>
    </source>
</evidence>
<protein>
    <recommendedName>
        <fullName evidence="9">RNA cytidine acetyltransferase</fullName>
        <ecNumber evidence="9">2.3.1.-</ecNumber>
    </recommendedName>
    <alternativeName>
        <fullName evidence="9">18S rRNA cytosine acetyltransferase</fullName>
    </alternativeName>
</protein>
<evidence type="ECO:0000256" key="10">
    <source>
        <dbReference type="SAM" id="MobiDB-lite"/>
    </source>
</evidence>
<keyword evidence="6 9" id="KW-0067">ATP-binding</keyword>
<comment type="subcellular location">
    <subcellularLocation>
        <location evidence="1 9">Nucleus</location>
        <location evidence="1 9">Nucleolus</location>
    </subcellularLocation>
</comment>
<dbReference type="Pfam" id="PF13725">
    <property type="entry name" value="tRNA_bind_2"/>
    <property type="match status" value="1"/>
</dbReference>
<feature type="compositionally biased region" description="Basic residues" evidence="10">
    <location>
        <begin position="986"/>
        <end position="995"/>
    </location>
</feature>
<dbReference type="Proteomes" id="UP000299102">
    <property type="component" value="Unassembled WGS sequence"/>
</dbReference>
<comment type="caution">
    <text evidence="15">The sequence shown here is derived from an EMBL/GenBank/DDBJ whole genome shotgun (WGS) entry which is preliminary data.</text>
</comment>
<feature type="domain" description="TcmA/NAT10 helicase" evidence="11">
    <location>
        <begin position="273"/>
        <end position="466"/>
    </location>
</feature>
<feature type="domain" description="Possible tRNA binding" evidence="14">
    <location>
        <begin position="734"/>
        <end position="949"/>
    </location>
</feature>
<gene>
    <name evidence="15" type="primary">l(1)G0020</name>
    <name evidence="15" type="ORF">EVAR_58909_1</name>
</gene>
<comment type="function">
    <text evidence="9">RNA cytidine acetyltransferase with specificity toward both 18S rRNA and tRNAs. Catalyzes the formation of N(4)-acetylcytidine (ac4C) in 18S rRNA. Required for early nucleolar cleavages of precursor rRNA at sites A0, A1 and A2 during 18S rRNA synthesis. Catalyzes the formation of ac4C in serine and leucine tRNAs. Requires a tRNA-binding adapter protein for full tRNA acetyltransferase activity but not for 18S rRNA acetylation.</text>
</comment>
<dbReference type="GO" id="GO:0005524">
    <property type="term" value="F:ATP binding"/>
    <property type="evidence" value="ECO:0007669"/>
    <property type="project" value="UniProtKB-UniRule"/>
</dbReference>
<evidence type="ECO:0000256" key="6">
    <source>
        <dbReference type="ARBA" id="ARBA00022840"/>
    </source>
</evidence>
<feature type="domain" description="N-acetyltransferase" evidence="13">
    <location>
        <begin position="505"/>
        <end position="727"/>
    </location>
</feature>
<comment type="caution">
    <text evidence="9">Lacks conserved residue(s) required for the propagation of feature annotation.</text>
</comment>
<evidence type="ECO:0000259" key="13">
    <source>
        <dbReference type="Pfam" id="PF13718"/>
    </source>
</evidence>
<comment type="catalytic activity">
    <reaction evidence="9">
        <text>a cytidine in tRNA + acetyl-CoA + ATP + H2O = an N(4)-acetylcytidine in tRNA + ADP + phosphate + CoA + H(+)</text>
        <dbReference type="Rhea" id="RHEA:53876"/>
        <dbReference type="Rhea" id="RHEA-COMP:13670"/>
        <dbReference type="Rhea" id="RHEA-COMP:13671"/>
        <dbReference type="ChEBI" id="CHEBI:15377"/>
        <dbReference type="ChEBI" id="CHEBI:15378"/>
        <dbReference type="ChEBI" id="CHEBI:30616"/>
        <dbReference type="ChEBI" id="CHEBI:43474"/>
        <dbReference type="ChEBI" id="CHEBI:57287"/>
        <dbReference type="ChEBI" id="CHEBI:57288"/>
        <dbReference type="ChEBI" id="CHEBI:74900"/>
        <dbReference type="ChEBI" id="CHEBI:82748"/>
        <dbReference type="ChEBI" id="CHEBI:456216"/>
    </reaction>
</comment>
<feature type="compositionally biased region" description="Basic and acidic residues" evidence="10">
    <location>
        <begin position="645"/>
        <end position="657"/>
    </location>
</feature>
<dbReference type="EMBL" id="BGZK01001124">
    <property type="protein sequence ID" value="GBP71853.1"/>
    <property type="molecule type" value="Genomic_DNA"/>
</dbReference>
<feature type="binding site" evidence="9">
    <location>
        <begin position="606"/>
        <end position="608"/>
    </location>
    <ligand>
        <name>acetyl-CoA</name>
        <dbReference type="ChEBI" id="CHEBI:57288"/>
    </ligand>
</feature>
<feature type="region of interest" description="Disordered" evidence="10">
    <location>
        <begin position="981"/>
        <end position="1002"/>
    </location>
</feature>
<dbReference type="CDD" id="cd04301">
    <property type="entry name" value="NAT_SF"/>
    <property type="match status" value="1"/>
</dbReference>
<dbReference type="Pfam" id="PF08351">
    <property type="entry name" value="TmcA_N"/>
    <property type="match status" value="1"/>
</dbReference>
<dbReference type="PANTHER" id="PTHR10925">
    <property type="entry name" value="N-ACETYLTRANSFERASE 10"/>
    <property type="match status" value="1"/>
</dbReference>
<dbReference type="SUPFAM" id="SSF55729">
    <property type="entry name" value="Acyl-CoA N-acyltransferases (Nat)"/>
    <property type="match status" value="1"/>
</dbReference>
<dbReference type="OrthoDB" id="10067491at2759"/>
<dbReference type="Gene3D" id="3.40.630.30">
    <property type="match status" value="1"/>
</dbReference>
<evidence type="ECO:0000259" key="14">
    <source>
        <dbReference type="Pfam" id="PF13725"/>
    </source>
</evidence>